<protein>
    <submittedName>
        <fullName evidence="1">Uncharacterized protein</fullName>
    </submittedName>
</protein>
<proteinExistence type="predicted"/>
<accession>A0A0E9VE71</accession>
<sequence length="40" mass="4680">MLSSHSPFQNLCHFFLYNKPHTPCELLPKMSQILLECSML</sequence>
<organism evidence="1">
    <name type="scientific">Anguilla anguilla</name>
    <name type="common">European freshwater eel</name>
    <name type="synonym">Muraena anguilla</name>
    <dbReference type="NCBI Taxonomy" id="7936"/>
    <lineage>
        <taxon>Eukaryota</taxon>
        <taxon>Metazoa</taxon>
        <taxon>Chordata</taxon>
        <taxon>Craniata</taxon>
        <taxon>Vertebrata</taxon>
        <taxon>Euteleostomi</taxon>
        <taxon>Actinopterygii</taxon>
        <taxon>Neopterygii</taxon>
        <taxon>Teleostei</taxon>
        <taxon>Anguilliformes</taxon>
        <taxon>Anguillidae</taxon>
        <taxon>Anguilla</taxon>
    </lineage>
</organism>
<reference evidence="1" key="2">
    <citation type="journal article" date="2015" name="Fish Shellfish Immunol.">
        <title>Early steps in the European eel (Anguilla anguilla)-Vibrio vulnificus interaction in the gills: Role of the RtxA13 toxin.</title>
        <authorList>
            <person name="Callol A."/>
            <person name="Pajuelo D."/>
            <person name="Ebbesson L."/>
            <person name="Teles M."/>
            <person name="MacKenzie S."/>
            <person name="Amaro C."/>
        </authorList>
    </citation>
    <scope>NUCLEOTIDE SEQUENCE</scope>
</reference>
<evidence type="ECO:0000313" key="1">
    <source>
        <dbReference type="EMBL" id="JAH76296.1"/>
    </source>
</evidence>
<reference evidence="1" key="1">
    <citation type="submission" date="2014-11" db="EMBL/GenBank/DDBJ databases">
        <authorList>
            <person name="Amaro Gonzalez C."/>
        </authorList>
    </citation>
    <scope>NUCLEOTIDE SEQUENCE</scope>
</reference>
<dbReference type="EMBL" id="GBXM01032281">
    <property type="protein sequence ID" value="JAH76296.1"/>
    <property type="molecule type" value="Transcribed_RNA"/>
</dbReference>
<name>A0A0E9VE71_ANGAN</name>
<dbReference type="AlphaFoldDB" id="A0A0E9VE71"/>